<dbReference type="CDD" id="cd01392">
    <property type="entry name" value="HTH_LacI"/>
    <property type="match status" value="1"/>
</dbReference>
<dbReference type="Pfam" id="PF00356">
    <property type="entry name" value="LacI"/>
    <property type="match status" value="1"/>
</dbReference>
<evidence type="ECO:0000259" key="4">
    <source>
        <dbReference type="PROSITE" id="PS50932"/>
    </source>
</evidence>
<dbReference type="InterPro" id="IPR010982">
    <property type="entry name" value="Lambda_DNA-bd_dom_sf"/>
</dbReference>
<gene>
    <name evidence="5" type="ORF">JJB09_11830</name>
</gene>
<accession>A0A936YUB5</accession>
<dbReference type="InterPro" id="IPR025997">
    <property type="entry name" value="SBP_2_dom"/>
</dbReference>
<evidence type="ECO:0000256" key="1">
    <source>
        <dbReference type="ARBA" id="ARBA00023015"/>
    </source>
</evidence>
<name>A0A936YUB5_9HYPH</name>
<evidence type="ECO:0000256" key="2">
    <source>
        <dbReference type="ARBA" id="ARBA00023125"/>
    </source>
</evidence>
<dbReference type="PANTHER" id="PTHR30146">
    <property type="entry name" value="LACI-RELATED TRANSCRIPTIONAL REPRESSOR"/>
    <property type="match status" value="1"/>
</dbReference>
<keyword evidence="6" id="KW-1185">Reference proteome</keyword>
<reference evidence="5" key="1">
    <citation type="submission" date="2021-01" db="EMBL/GenBank/DDBJ databases">
        <title>Rhizobium sp. strain KVB221 16S ribosomal RNA gene Genome sequencing and assembly.</title>
        <authorList>
            <person name="Kang M."/>
        </authorList>
    </citation>
    <scope>NUCLEOTIDE SEQUENCE</scope>
    <source>
        <strain evidence="5">KVB221</strain>
    </source>
</reference>
<dbReference type="EMBL" id="JAEQNC010000006">
    <property type="protein sequence ID" value="MBL0372720.1"/>
    <property type="molecule type" value="Genomic_DNA"/>
</dbReference>
<dbReference type="GO" id="GO:0000976">
    <property type="term" value="F:transcription cis-regulatory region binding"/>
    <property type="evidence" value="ECO:0007669"/>
    <property type="project" value="TreeGrafter"/>
</dbReference>
<evidence type="ECO:0000313" key="6">
    <source>
        <dbReference type="Proteomes" id="UP000633219"/>
    </source>
</evidence>
<dbReference type="InterPro" id="IPR028082">
    <property type="entry name" value="Peripla_BP_I"/>
</dbReference>
<organism evidence="5 6">
    <name type="scientific">Rhizobium setariae</name>
    <dbReference type="NCBI Taxonomy" id="2801340"/>
    <lineage>
        <taxon>Bacteria</taxon>
        <taxon>Pseudomonadati</taxon>
        <taxon>Pseudomonadota</taxon>
        <taxon>Alphaproteobacteria</taxon>
        <taxon>Hyphomicrobiales</taxon>
        <taxon>Rhizobiaceae</taxon>
        <taxon>Rhizobium/Agrobacterium group</taxon>
        <taxon>Rhizobium</taxon>
    </lineage>
</organism>
<comment type="caution">
    <text evidence="5">The sequence shown here is derived from an EMBL/GenBank/DDBJ whole genome shotgun (WGS) entry which is preliminary data.</text>
</comment>
<dbReference type="Proteomes" id="UP000633219">
    <property type="component" value="Unassembled WGS sequence"/>
</dbReference>
<proteinExistence type="predicted"/>
<dbReference type="PROSITE" id="PS50932">
    <property type="entry name" value="HTH_LACI_2"/>
    <property type="match status" value="1"/>
</dbReference>
<dbReference type="Gene3D" id="3.40.50.2300">
    <property type="match status" value="2"/>
</dbReference>
<dbReference type="SUPFAM" id="SSF53822">
    <property type="entry name" value="Periplasmic binding protein-like I"/>
    <property type="match status" value="1"/>
</dbReference>
<keyword evidence="3" id="KW-0804">Transcription</keyword>
<dbReference type="SUPFAM" id="SSF47413">
    <property type="entry name" value="lambda repressor-like DNA-binding domains"/>
    <property type="match status" value="1"/>
</dbReference>
<keyword evidence="2 5" id="KW-0238">DNA-binding</keyword>
<evidence type="ECO:0000256" key="3">
    <source>
        <dbReference type="ARBA" id="ARBA00023163"/>
    </source>
</evidence>
<dbReference type="Pfam" id="PF13407">
    <property type="entry name" value="Peripla_BP_4"/>
    <property type="match status" value="1"/>
</dbReference>
<keyword evidence="1" id="KW-0805">Transcription regulation</keyword>
<dbReference type="PANTHER" id="PTHR30146:SF152">
    <property type="entry name" value="TRANSCRIPTIONAL REGULATORY PROTEIN"/>
    <property type="match status" value="1"/>
</dbReference>
<dbReference type="InterPro" id="IPR000843">
    <property type="entry name" value="HTH_LacI"/>
</dbReference>
<feature type="domain" description="HTH lacI-type" evidence="4">
    <location>
        <begin position="7"/>
        <end position="59"/>
    </location>
</feature>
<sequence>MAHDFLIKDIAFQAGLSPATVDRVINGRSGVRRQTVARVEAAILELRQQENSSAAPGRSYAFDVVMETPDRFSSAVRAAFESEAASFRPVSLRSRFHFSEQLREYDMIALLNKIRLRGSHGVVLKAADTPAVTEAVDLLYAAGIPVITLVTDLPHSRRIAYAGSDNRAAGETAAFLIGSKIERGDVLVTLSSSRFRGEEEREIGFRRLFRERWPSLGIVELSEGYGRDRTTGEQVHRALAANPSINSVYSIGGGNRAIVDAFRDAGRQIACFVGHDLDQDNIDLLRQESIHFVLHHNLNSDAASVFRTFLKARHGGPLSAAPALSALAIITPFNIPP</sequence>
<dbReference type="AlphaFoldDB" id="A0A936YUB5"/>
<protein>
    <submittedName>
        <fullName evidence="5">LacI family DNA-binding transcriptional regulator</fullName>
    </submittedName>
</protein>
<dbReference type="CDD" id="cd06307">
    <property type="entry name" value="PBP1_sugar_binding"/>
    <property type="match status" value="1"/>
</dbReference>
<dbReference type="RefSeq" id="WP_201657979.1">
    <property type="nucleotide sequence ID" value="NZ_JAEQNC010000006.1"/>
</dbReference>
<evidence type="ECO:0000313" key="5">
    <source>
        <dbReference type="EMBL" id="MBL0372720.1"/>
    </source>
</evidence>
<dbReference type="Gene3D" id="1.10.260.40">
    <property type="entry name" value="lambda repressor-like DNA-binding domains"/>
    <property type="match status" value="1"/>
</dbReference>
<dbReference type="SMART" id="SM00354">
    <property type="entry name" value="HTH_LACI"/>
    <property type="match status" value="1"/>
</dbReference>
<dbReference type="GO" id="GO:0003700">
    <property type="term" value="F:DNA-binding transcription factor activity"/>
    <property type="evidence" value="ECO:0007669"/>
    <property type="project" value="TreeGrafter"/>
</dbReference>